<dbReference type="EMBL" id="JANPWB010000012">
    <property type="protein sequence ID" value="KAJ1120714.1"/>
    <property type="molecule type" value="Genomic_DNA"/>
</dbReference>
<proteinExistence type="predicted"/>
<evidence type="ECO:0000313" key="2">
    <source>
        <dbReference type="Proteomes" id="UP001066276"/>
    </source>
</evidence>
<comment type="caution">
    <text evidence="1">The sequence shown here is derived from an EMBL/GenBank/DDBJ whole genome shotgun (WGS) entry which is preliminary data.</text>
</comment>
<name>A0AAV7P0H6_PLEWA</name>
<organism evidence="1 2">
    <name type="scientific">Pleurodeles waltl</name>
    <name type="common">Iberian ribbed newt</name>
    <dbReference type="NCBI Taxonomy" id="8319"/>
    <lineage>
        <taxon>Eukaryota</taxon>
        <taxon>Metazoa</taxon>
        <taxon>Chordata</taxon>
        <taxon>Craniata</taxon>
        <taxon>Vertebrata</taxon>
        <taxon>Euteleostomi</taxon>
        <taxon>Amphibia</taxon>
        <taxon>Batrachia</taxon>
        <taxon>Caudata</taxon>
        <taxon>Salamandroidea</taxon>
        <taxon>Salamandridae</taxon>
        <taxon>Pleurodelinae</taxon>
        <taxon>Pleurodeles</taxon>
    </lineage>
</organism>
<feature type="non-terminal residue" evidence="1">
    <location>
        <position position="51"/>
    </location>
</feature>
<protein>
    <submittedName>
        <fullName evidence="1">Uncharacterized protein</fullName>
    </submittedName>
</protein>
<reference evidence="1" key="1">
    <citation type="journal article" date="2022" name="bioRxiv">
        <title>Sequencing and chromosome-scale assembly of the giantPleurodeles waltlgenome.</title>
        <authorList>
            <person name="Brown T."/>
            <person name="Elewa A."/>
            <person name="Iarovenko S."/>
            <person name="Subramanian E."/>
            <person name="Araus A.J."/>
            <person name="Petzold A."/>
            <person name="Susuki M."/>
            <person name="Suzuki K.-i.T."/>
            <person name="Hayashi T."/>
            <person name="Toyoda A."/>
            <person name="Oliveira C."/>
            <person name="Osipova E."/>
            <person name="Leigh N.D."/>
            <person name="Simon A."/>
            <person name="Yun M.H."/>
        </authorList>
    </citation>
    <scope>NUCLEOTIDE SEQUENCE</scope>
    <source>
        <strain evidence="1">20211129_DDA</strain>
        <tissue evidence="1">Liver</tissue>
    </source>
</reference>
<evidence type="ECO:0000313" key="1">
    <source>
        <dbReference type="EMBL" id="KAJ1120714.1"/>
    </source>
</evidence>
<dbReference type="Proteomes" id="UP001066276">
    <property type="component" value="Chromosome 8"/>
</dbReference>
<keyword evidence="2" id="KW-1185">Reference proteome</keyword>
<accession>A0AAV7P0H6</accession>
<dbReference type="AlphaFoldDB" id="A0AAV7P0H6"/>
<feature type="non-terminal residue" evidence="1">
    <location>
        <position position="1"/>
    </location>
</feature>
<gene>
    <name evidence="1" type="ORF">NDU88_008876</name>
</gene>
<sequence>HQKSAVPVSAGYYCSRSLLPLYPPFPGIILADVCCPCVLRVLPLQKYAVPV</sequence>